<evidence type="ECO:0000256" key="1">
    <source>
        <dbReference type="ARBA" id="ARBA00004117"/>
    </source>
</evidence>
<dbReference type="Proteomes" id="UP000011724">
    <property type="component" value="Chromosome"/>
</dbReference>
<sequence length="259" mass="28158">MRDSSLSAIFGALSNEMRMSTIANNLANVNTTAYKKDTMAFHDVFTRFAHDHVVTTKSYLRDKDMFPRPDIMAKPRLSEQTIDFSQGSLQETGNQLDIALSGEGLFKVQSPSGMLYTRAGNFVVDSTGTLVTEQGTPVMVSGGSLTVPPGAKLSVDEGGNISVNGNPTGSFDLVTFDDIGRLERVGGNFYRAQEGAAEVVPPDDLVVQQGFIEKGNVEVVTEMVSMIETQRSFTMYTKMIQGTDQLDKTMIQSLSRITG</sequence>
<dbReference type="PROSITE" id="PS00588">
    <property type="entry name" value="FLAGELLA_BB_ROD"/>
    <property type="match status" value="1"/>
</dbReference>
<dbReference type="InterPro" id="IPR012836">
    <property type="entry name" value="FlgF"/>
</dbReference>
<dbReference type="NCBIfam" id="TIGR02490">
    <property type="entry name" value="flgF"/>
    <property type="match status" value="1"/>
</dbReference>
<dbReference type="InterPro" id="IPR053967">
    <property type="entry name" value="LlgE_F_G-like_D1"/>
</dbReference>
<dbReference type="NCBIfam" id="TIGR03506">
    <property type="entry name" value="FlgEFG_subfam"/>
    <property type="match status" value="1"/>
</dbReference>
<dbReference type="InterPro" id="IPR020013">
    <property type="entry name" value="Flagellar_FlgE/F/G"/>
</dbReference>
<keyword evidence="9" id="KW-1185">Reference proteome</keyword>
<organism evidence="8 9">
    <name type="scientific">Pseudodesulfovibrio piezophilus (strain DSM 21447 / JCM 15486 / C1TLV30)</name>
    <name type="common">Desulfovibrio piezophilus</name>
    <dbReference type="NCBI Taxonomy" id="1322246"/>
    <lineage>
        <taxon>Bacteria</taxon>
        <taxon>Pseudomonadati</taxon>
        <taxon>Thermodesulfobacteriota</taxon>
        <taxon>Desulfovibrionia</taxon>
        <taxon>Desulfovibrionales</taxon>
        <taxon>Desulfovibrionaceae</taxon>
    </lineage>
</organism>
<dbReference type="InterPro" id="IPR001444">
    <property type="entry name" value="Flag_bb_rod_N"/>
</dbReference>
<dbReference type="EMBL" id="FO203427">
    <property type="protein sequence ID" value="CCH47999.1"/>
    <property type="molecule type" value="Genomic_DNA"/>
</dbReference>
<evidence type="ECO:0000259" key="6">
    <source>
        <dbReference type="Pfam" id="PF06429"/>
    </source>
</evidence>
<dbReference type="HOGENOM" id="CLU_013687_0_0_7"/>
<proteinExistence type="inferred from homology"/>
<accession>M1WP34</accession>
<feature type="domain" description="Flagellar basal-body/hook protein C-terminal" evidence="6">
    <location>
        <begin position="208"/>
        <end position="252"/>
    </location>
</feature>
<evidence type="ECO:0000256" key="4">
    <source>
        <dbReference type="RuleBase" id="RU362116"/>
    </source>
</evidence>
<dbReference type="SUPFAM" id="SSF117143">
    <property type="entry name" value="Flagellar hook protein flgE"/>
    <property type="match status" value="1"/>
</dbReference>
<dbReference type="OrthoDB" id="9804559at2"/>
<evidence type="ECO:0000313" key="9">
    <source>
        <dbReference type="Proteomes" id="UP000011724"/>
    </source>
</evidence>
<dbReference type="PANTHER" id="PTHR30435:SF19">
    <property type="entry name" value="FLAGELLAR BASAL-BODY ROD PROTEIN FLGG"/>
    <property type="match status" value="1"/>
</dbReference>
<name>M1WP34_PSEP2</name>
<dbReference type="InterPro" id="IPR019776">
    <property type="entry name" value="Flagellar_basal_body_rod_CS"/>
</dbReference>
<comment type="similarity">
    <text evidence="2 4">Belongs to the flagella basal body rod proteins family.</text>
</comment>
<dbReference type="PANTHER" id="PTHR30435">
    <property type="entry name" value="FLAGELLAR PROTEIN"/>
    <property type="match status" value="1"/>
</dbReference>
<dbReference type="Pfam" id="PF00460">
    <property type="entry name" value="Flg_bb_rod"/>
    <property type="match status" value="1"/>
</dbReference>
<keyword evidence="8" id="KW-0966">Cell projection</keyword>
<dbReference type="Pfam" id="PF06429">
    <property type="entry name" value="Flg_bbr_C"/>
    <property type="match status" value="1"/>
</dbReference>
<dbReference type="GO" id="GO:0071978">
    <property type="term" value="P:bacterial-type flagellum-dependent swarming motility"/>
    <property type="evidence" value="ECO:0007669"/>
    <property type="project" value="TreeGrafter"/>
</dbReference>
<evidence type="ECO:0000313" key="8">
    <source>
        <dbReference type="EMBL" id="CCH47999.1"/>
    </source>
</evidence>
<dbReference type="PATRIC" id="fig|879567.3.peg.786"/>
<reference evidence="9" key="2">
    <citation type="journal article" date="2013" name="Stand. Genomic Sci.">
        <title>Complete genome sequence of Desulfocapsa sulfexigens, a marine deltaproteobacterium specialized in disproportionating inorganic sulfur compounds.</title>
        <authorList>
            <person name="Finster K.W."/>
            <person name="Kjeldsen K.U."/>
            <person name="Kube M."/>
            <person name="Reinhardt R."/>
            <person name="Mussmann M."/>
            <person name="Amann R."/>
            <person name="Schreiber L."/>
        </authorList>
    </citation>
    <scope>NUCLEOTIDE SEQUENCE [LARGE SCALE GENOMIC DNA]</scope>
    <source>
        <strain evidence="9">DSM 10523 / SB164P1</strain>
    </source>
</reference>
<evidence type="ECO:0000259" key="5">
    <source>
        <dbReference type="Pfam" id="PF00460"/>
    </source>
</evidence>
<comment type="subcellular location">
    <subcellularLocation>
        <location evidence="1 4">Bacterial flagellum basal body</location>
    </subcellularLocation>
</comment>
<dbReference type="RefSeq" id="WP_015414053.1">
    <property type="nucleotide sequence ID" value="NC_020409.1"/>
</dbReference>
<dbReference type="GO" id="GO:0030694">
    <property type="term" value="C:bacterial-type flagellum basal body, rod"/>
    <property type="evidence" value="ECO:0007669"/>
    <property type="project" value="InterPro"/>
</dbReference>
<keyword evidence="3 4" id="KW-0975">Bacterial flagellum</keyword>
<dbReference type="eggNOG" id="COG4786">
    <property type="taxonomic scope" value="Bacteria"/>
</dbReference>
<dbReference type="InterPro" id="IPR010930">
    <property type="entry name" value="Flg_bb/hook_C_dom"/>
</dbReference>
<dbReference type="InterPro" id="IPR037925">
    <property type="entry name" value="FlgE/F/G-like"/>
</dbReference>
<protein>
    <submittedName>
        <fullName evidence="8">Flagellar basal-body rod protein FlgF</fullName>
    </submittedName>
</protein>
<evidence type="ECO:0000256" key="3">
    <source>
        <dbReference type="ARBA" id="ARBA00023143"/>
    </source>
</evidence>
<feature type="domain" description="Flagellar basal body rod protein N-terminal" evidence="5">
    <location>
        <begin position="18"/>
        <end position="35"/>
    </location>
</feature>
<dbReference type="BioCyc" id="DPIE1322246:BN4_RS03905-MONOMER"/>
<reference evidence="8 9" key="1">
    <citation type="journal article" date="2013" name="PLoS ONE">
        <title>The first genomic and proteomic characterization of a deep-sea sulfate reducer: insights into the piezophilic lifestyle of Desulfovibrio piezophilus.</title>
        <authorList>
            <person name="Pradel N."/>
            <person name="Ji B."/>
            <person name="Gimenez G."/>
            <person name="Talla E."/>
            <person name="Lenoble P."/>
            <person name="Garel M."/>
            <person name="Tamburini C."/>
            <person name="Fourquet P."/>
            <person name="Lebrun R."/>
            <person name="Bertin P."/>
            <person name="Denis Y."/>
            <person name="Pophillat M."/>
            <person name="Barbe V."/>
            <person name="Ollivier B."/>
            <person name="Dolla A."/>
        </authorList>
    </citation>
    <scope>NUCLEOTIDE SEQUENCE [LARGE SCALE GENOMIC DNA]</scope>
    <source>
        <strain evidence="9">DSM 10523 / SB164P1</strain>
    </source>
</reference>
<keyword evidence="8" id="KW-0969">Cilium</keyword>
<keyword evidence="8" id="KW-0282">Flagellum</keyword>
<evidence type="ECO:0000256" key="2">
    <source>
        <dbReference type="ARBA" id="ARBA00009677"/>
    </source>
</evidence>
<dbReference type="AlphaFoldDB" id="M1WP34"/>
<dbReference type="Pfam" id="PF22692">
    <property type="entry name" value="LlgE_F_G_D1"/>
    <property type="match status" value="1"/>
</dbReference>
<dbReference type="STRING" id="1322246.BN4_10762"/>
<gene>
    <name evidence="8" type="primary">flgF</name>
    <name evidence="8" type="ordered locus">BN4_10762</name>
</gene>
<feature type="domain" description="Flagellar hook protein FlgE/F/G-like D1" evidence="7">
    <location>
        <begin position="99"/>
        <end position="163"/>
    </location>
</feature>
<evidence type="ECO:0000259" key="7">
    <source>
        <dbReference type="Pfam" id="PF22692"/>
    </source>
</evidence>
<dbReference type="KEGG" id="dpi:BN4_10762"/>